<name>A0A4D7CQP5_9ENTE</name>
<evidence type="ECO:0000256" key="4">
    <source>
        <dbReference type="ARBA" id="ARBA00038054"/>
    </source>
</evidence>
<proteinExistence type="inferred from homology"/>
<dbReference type="SUPFAM" id="SSF50475">
    <property type="entry name" value="FMN-binding split barrel"/>
    <property type="match status" value="1"/>
</dbReference>
<dbReference type="RefSeq" id="WP_136953220.1">
    <property type="nucleotide sequence ID" value="NZ_CP039712.1"/>
</dbReference>
<protein>
    <submittedName>
        <fullName evidence="5">Flavin reductase family protein</fullName>
    </submittedName>
</protein>
<dbReference type="Pfam" id="PF01613">
    <property type="entry name" value="Flavin_Reduct"/>
    <property type="match status" value="1"/>
</dbReference>
<comment type="similarity">
    <text evidence="4">Belongs to the flavoredoxin family.</text>
</comment>
<dbReference type="AlphaFoldDB" id="A0A4D7CQP5"/>
<keyword evidence="3" id="KW-0288">FMN</keyword>
<dbReference type="InterPro" id="IPR012349">
    <property type="entry name" value="Split_barrel_FMN-bd"/>
</dbReference>
<sequence>MKETVFLTPDKLTERENYKLLIGSIVPRPIALITTLNKQGVLNIAPFSYFNIVTANPPIVSVAIQRRNGQLKDTARNLLSQKEAVVHLVSVENVTDANQTAANLGMDESELSLTHFTPIASKMIKTPSLQQAKGRFETSLLQCVPIEEHGEPTADLFLLKIQAYHFEETVYEAGKINLEKLAPVSRLAGNYYGEVANIFSLERPD</sequence>
<comment type="cofactor">
    <cofactor evidence="1">
        <name>FMN</name>
        <dbReference type="ChEBI" id="CHEBI:58210"/>
    </cofactor>
</comment>
<reference evidence="5 6" key="1">
    <citation type="submission" date="2019-04" db="EMBL/GenBank/DDBJ databases">
        <title>Vagococcus sp. nov., isolated from faeces of yaks (Bos grunniens).</title>
        <authorList>
            <person name="Ge Y."/>
        </authorList>
    </citation>
    <scope>NUCLEOTIDE SEQUENCE [LARGE SCALE GENOMIC DNA]</scope>
    <source>
        <strain evidence="5 6">MN-17</strain>
    </source>
</reference>
<dbReference type="PANTHER" id="PTHR33798">
    <property type="entry name" value="FLAVOPROTEIN OXYGENASE"/>
    <property type="match status" value="1"/>
</dbReference>
<evidence type="ECO:0000256" key="2">
    <source>
        <dbReference type="ARBA" id="ARBA00022630"/>
    </source>
</evidence>
<keyword evidence="6" id="KW-1185">Reference proteome</keyword>
<dbReference type="GO" id="GO:0010181">
    <property type="term" value="F:FMN binding"/>
    <property type="evidence" value="ECO:0007669"/>
    <property type="project" value="InterPro"/>
</dbReference>
<evidence type="ECO:0000313" key="5">
    <source>
        <dbReference type="EMBL" id="QCI86389.1"/>
    </source>
</evidence>
<dbReference type="Proteomes" id="UP000298615">
    <property type="component" value="Chromosome"/>
</dbReference>
<evidence type="ECO:0000313" key="6">
    <source>
        <dbReference type="Proteomes" id="UP000298615"/>
    </source>
</evidence>
<dbReference type="GO" id="GO:0016646">
    <property type="term" value="F:oxidoreductase activity, acting on the CH-NH group of donors, NAD or NADP as acceptor"/>
    <property type="evidence" value="ECO:0007669"/>
    <property type="project" value="UniProtKB-ARBA"/>
</dbReference>
<organism evidence="5 6">
    <name type="scientific">Vagococcus zengguangii</name>
    <dbReference type="NCBI Taxonomy" id="2571750"/>
    <lineage>
        <taxon>Bacteria</taxon>
        <taxon>Bacillati</taxon>
        <taxon>Bacillota</taxon>
        <taxon>Bacilli</taxon>
        <taxon>Lactobacillales</taxon>
        <taxon>Enterococcaceae</taxon>
        <taxon>Vagococcus</taxon>
    </lineage>
</organism>
<evidence type="ECO:0000256" key="1">
    <source>
        <dbReference type="ARBA" id="ARBA00001917"/>
    </source>
</evidence>
<dbReference type="KEGG" id="vao:FA707_05155"/>
<accession>A0A4D7CQP5</accession>
<dbReference type="InterPro" id="IPR002563">
    <property type="entry name" value="Flavin_Rdtase-like_dom"/>
</dbReference>
<dbReference type="SMART" id="SM00903">
    <property type="entry name" value="Flavin_Reduct"/>
    <property type="match status" value="1"/>
</dbReference>
<gene>
    <name evidence="5" type="ORF">FA707_05155</name>
</gene>
<dbReference type="PANTHER" id="PTHR33798:SF5">
    <property type="entry name" value="FLAVIN REDUCTASE LIKE DOMAIN-CONTAINING PROTEIN"/>
    <property type="match status" value="1"/>
</dbReference>
<dbReference type="OrthoDB" id="9794638at2"/>
<dbReference type="EMBL" id="CP039712">
    <property type="protein sequence ID" value="QCI86389.1"/>
    <property type="molecule type" value="Genomic_DNA"/>
</dbReference>
<keyword evidence="2" id="KW-0285">Flavoprotein</keyword>
<evidence type="ECO:0000256" key="3">
    <source>
        <dbReference type="ARBA" id="ARBA00022643"/>
    </source>
</evidence>
<dbReference type="Gene3D" id="2.30.110.10">
    <property type="entry name" value="Electron Transport, Fmn-binding Protein, Chain A"/>
    <property type="match status" value="1"/>
</dbReference>